<name>A0A4Z2G1C6_9TELE</name>
<feature type="region of interest" description="Disordered" evidence="1">
    <location>
        <begin position="1"/>
        <end position="48"/>
    </location>
</feature>
<dbReference type="AlphaFoldDB" id="A0A4Z2G1C6"/>
<organism evidence="2 3">
    <name type="scientific">Liparis tanakae</name>
    <name type="common">Tanaka's snailfish</name>
    <dbReference type="NCBI Taxonomy" id="230148"/>
    <lineage>
        <taxon>Eukaryota</taxon>
        <taxon>Metazoa</taxon>
        <taxon>Chordata</taxon>
        <taxon>Craniata</taxon>
        <taxon>Vertebrata</taxon>
        <taxon>Euteleostomi</taxon>
        <taxon>Actinopterygii</taxon>
        <taxon>Neopterygii</taxon>
        <taxon>Teleostei</taxon>
        <taxon>Neoteleostei</taxon>
        <taxon>Acanthomorphata</taxon>
        <taxon>Eupercaria</taxon>
        <taxon>Perciformes</taxon>
        <taxon>Cottioidei</taxon>
        <taxon>Cottales</taxon>
        <taxon>Liparidae</taxon>
        <taxon>Liparis</taxon>
    </lineage>
</organism>
<accession>A0A4Z2G1C6</accession>
<protein>
    <submittedName>
        <fullName evidence="2">Uncharacterized protein</fullName>
    </submittedName>
</protein>
<keyword evidence="3" id="KW-1185">Reference proteome</keyword>
<comment type="caution">
    <text evidence="2">The sequence shown here is derived from an EMBL/GenBank/DDBJ whole genome shotgun (WGS) entry which is preliminary data.</text>
</comment>
<dbReference type="EMBL" id="SRLO01000780">
    <property type="protein sequence ID" value="TNN46644.1"/>
    <property type="molecule type" value="Genomic_DNA"/>
</dbReference>
<gene>
    <name evidence="2" type="ORF">EYF80_043177</name>
</gene>
<evidence type="ECO:0000256" key="1">
    <source>
        <dbReference type="SAM" id="MobiDB-lite"/>
    </source>
</evidence>
<feature type="compositionally biased region" description="Polar residues" evidence="1">
    <location>
        <begin position="1"/>
        <end position="17"/>
    </location>
</feature>
<proteinExistence type="predicted"/>
<reference evidence="2 3" key="1">
    <citation type="submission" date="2019-03" db="EMBL/GenBank/DDBJ databases">
        <title>First draft genome of Liparis tanakae, snailfish: a comprehensive survey of snailfish specific genes.</title>
        <authorList>
            <person name="Kim W."/>
            <person name="Song I."/>
            <person name="Jeong J.-H."/>
            <person name="Kim D."/>
            <person name="Kim S."/>
            <person name="Ryu S."/>
            <person name="Song J.Y."/>
            <person name="Lee S.K."/>
        </authorList>
    </citation>
    <scope>NUCLEOTIDE SEQUENCE [LARGE SCALE GENOMIC DNA]</scope>
    <source>
        <tissue evidence="2">Muscle</tissue>
    </source>
</reference>
<evidence type="ECO:0000313" key="3">
    <source>
        <dbReference type="Proteomes" id="UP000314294"/>
    </source>
</evidence>
<feature type="region of interest" description="Disordered" evidence="1">
    <location>
        <begin position="64"/>
        <end position="176"/>
    </location>
</feature>
<sequence>MLSTSALFTRNSSQFRTADSRRTRIENGRRSEERTEGEPLKLFKSPDHRLHSCTRSLEKLASFERTRNDFFRRHERSSSQSDSPKEERLSADWLSQRGVARGCVPEDAAESDPRTGLQRVTGRGGHGFFSGHPGIDGRNDTVTKRGQGARYNPTGTRTSPDVTMRVSSRAVADRIR</sequence>
<evidence type="ECO:0000313" key="2">
    <source>
        <dbReference type="EMBL" id="TNN46644.1"/>
    </source>
</evidence>
<feature type="compositionally biased region" description="Basic and acidic residues" evidence="1">
    <location>
        <begin position="18"/>
        <end position="48"/>
    </location>
</feature>
<dbReference type="Proteomes" id="UP000314294">
    <property type="component" value="Unassembled WGS sequence"/>
</dbReference>